<gene>
    <name evidence="1" type="ORF">VitviT2T_013986</name>
</gene>
<dbReference type="EMBL" id="CP126656">
    <property type="protein sequence ID" value="WJZ95198.1"/>
    <property type="molecule type" value="Genomic_DNA"/>
</dbReference>
<organism evidence="1 2">
    <name type="scientific">Vitis vinifera</name>
    <name type="common">Grape</name>
    <dbReference type="NCBI Taxonomy" id="29760"/>
    <lineage>
        <taxon>Eukaryota</taxon>
        <taxon>Viridiplantae</taxon>
        <taxon>Streptophyta</taxon>
        <taxon>Embryophyta</taxon>
        <taxon>Tracheophyta</taxon>
        <taxon>Spermatophyta</taxon>
        <taxon>Magnoliopsida</taxon>
        <taxon>eudicotyledons</taxon>
        <taxon>Gunneridae</taxon>
        <taxon>Pentapetalae</taxon>
        <taxon>rosids</taxon>
        <taxon>Vitales</taxon>
        <taxon>Vitaceae</taxon>
        <taxon>Viteae</taxon>
        <taxon>Vitis</taxon>
    </lineage>
</organism>
<sequence>MSFRRSGSQQSNASNGSQIRVEMKKLEPMEADHSKLKANFAGLRNQPLAAKSAFGCEMISQPSCSSAKFRSHFVRLRNSPECFQLFATIVFCYFASDICCLNANSLLVIHQLDDSLAVEQGCKGKQPDMYCFVIFTLKRRGTFPRRPTFVKFYT</sequence>
<evidence type="ECO:0000313" key="1">
    <source>
        <dbReference type="EMBL" id="WJZ95198.1"/>
    </source>
</evidence>
<name>A0ABY9CKT3_VITVI</name>
<protein>
    <submittedName>
        <fullName evidence="1">Uncharacterized protein</fullName>
    </submittedName>
</protein>
<evidence type="ECO:0000313" key="2">
    <source>
        <dbReference type="Proteomes" id="UP001227230"/>
    </source>
</evidence>
<dbReference type="Proteomes" id="UP001227230">
    <property type="component" value="Chromosome 9"/>
</dbReference>
<reference evidence="1 2" key="1">
    <citation type="journal article" date="2023" name="Hortic Res">
        <title>The complete reference genome for grapevine (Vitis vinifera L.) genetics and breeding.</title>
        <authorList>
            <person name="Shi X."/>
            <person name="Cao S."/>
            <person name="Wang X."/>
            <person name="Huang S."/>
            <person name="Wang Y."/>
            <person name="Liu Z."/>
            <person name="Liu W."/>
            <person name="Leng X."/>
            <person name="Peng Y."/>
            <person name="Wang N."/>
            <person name="Wang Y."/>
            <person name="Ma Z."/>
            <person name="Xu X."/>
            <person name="Zhang F."/>
            <person name="Xue H."/>
            <person name="Zhong H."/>
            <person name="Wang Y."/>
            <person name="Zhang K."/>
            <person name="Velt A."/>
            <person name="Avia K."/>
            <person name="Holtgrawe D."/>
            <person name="Grimplet J."/>
            <person name="Matus J.T."/>
            <person name="Ware D."/>
            <person name="Wu X."/>
            <person name="Wang H."/>
            <person name="Liu C."/>
            <person name="Fang Y."/>
            <person name="Rustenholz C."/>
            <person name="Cheng Z."/>
            <person name="Xiao H."/>
            <person name="Zhou Y."/>
        </authorList>
    </citation>
    <scope>NUCLEOTIDE SEQUENCE [LARGE SCALE GENOMIC DNA]</scope>
    <source>
        <strain evidence="2">cv. Pinot noir / PN40024</strain>
        <tissue evidence="1">Leaf</tissue>
    </source>
</reference>
<keyword evidence="2" id="KW-1185">Reference proteome</keyword>
<proteinExistence type="predicted"/>
<accession>A0ABY9CKT3</accession>